<dbReference type="SUPFAM" id="SSF56235">
    <property type="entry name" value="N-terminal nucleophile aminohydrolases (Ntn hydrolases)"/>
    <property type="match status" value="1"/>
</dbReference>
<dbReference type="GO" id="GO:0036374">
    <property type="term" value="F:glutathione hydrolase activity"/>
    <property type="evidence" value="ECO:0007669"/>
    <property type="project" value="InterPro"/>
</dbReference>
<dbReference type="PANTHER" id="PTHR11686:SF9">
    <property type="entry name" value="RE13973P"/>
    <property type="match status" value="1"/>
</dbReference>
<keyword evidence="2" id="KW-0472">Membrane</keyword>
<dbReference type="Proteomes" id="UP000821837">
    <property type="component" value="Chromosome 3"/>
</dbReference>
<evidence type="ECO:0000256" key="1">
    <source>
        <dbReference type="SAM" id="MobiDB-lite"/>
    </source>
</evidence>
<evidence type="ECO:0000313" key="4">
    <source>
        <dbReference type="Proteomes" id="UP000821837"/>
    </source>
</evidence>
<feature type="compositionally biased region" description="Polar residues" evidence="1">
    <location>
        <begin position="16"/>
        <end position="32"/>
    </location>
</feature>
<dbReference type="GO" id="GO:0005886">
    <property type="term" value="C:plasma membrane"/>
    <property type="evidence" value="ECO:0007669"/>
    <property type="project" value="TreeGrafter"/>
</dbReference>
<dbReference type="EMBL" id="JABSTV010001249">
    <property type="protein sequence ID" value="KAH7963731.1"/>
    <property type="molecule type" value="Genomic_DNA"/>
</dbReference>
<dbReference type="AlphaFoldDB" id="A0A9D4Q5Z5"/>
<comment type="caution">
    <text evidence="3">The sequence shown here is derived from an EMBL/GenBank/DDBJ whole genome shotgun (WGS) entry which is preliminary data.</text>
</comment>
<dbReference type="VEuPathDB" id="VectorBase:RSAN_027504"/>
<accession>A0A9D4Q5Z5</accession>
<dbReference type="PANTHER" id="PTHR11686">
    <property type="entry name" value="GAMMA GLUTAMYL TRANSPEPTIDASE"/>
    <property type="match status" value="1"/>
</dbReference>
<keyword evidence="2" id="KW-1133">Transmembrane helix</keyword>
<dbReference type="InterPro" id="IPR029055">
    <property type="entry name" value="Ntn_hydrolases_N"/>
</dbReference>
<dbReference type="GO" id="GO:0006751">
    <property type="term" value="P:glutathione catabolic process"/>
    <property type="evidence" value="ECO:0007669"/>
    <property type="project" value="InterPro"/>
</dbReference>
<dbReference type="Pfam" id="PF01019">
    <property type="entry name" value="G_glu_transpept"/>
    <property type="match status" value="1"/>
</dbReference>
<gene>
    <name evidence="3" type="ORF">HPB52_022469</name>
</gene>
<keyword evidence="2" id="KW-0812">Transmembrane</keyword>
<sequence length="152" mass="15721">METSEKPAPQGGSEAKATTSQKATESSQATALTEPPSSYKNVLLLSLLAMGTILCVVAMVIVVAELNRDNDAGQGAGEKVVIRYVPSPSKLGNYSQWAAATDAKVCAGASRWMYEQGGNAIDAAVATLLCHTLALPESNGIGGGFVATIYWA</sequence>
<name>A0A9D4Q5Z5_RHISA</name>
<organism evidence="3 4">
    <name type="scientific">Rhipicephalus sanguineus</name>
    <name type="common">Brown dog tick</name>
    <name type="synonym">Ixodes sanguineus</name>
    <dbReference type="NCBI Taxonomy" id="34632"/>
    <lineage>
        <taxon>Eukaryota</taxon>
        <taxon>Metazoa</taxon>
        <taxon>Ecdysozoa</taxon>
        <taxon>Arthropoda</taxon>
        <taxon>Chelicerata</taxon>
        <taxon>Arachnida</taxon>
        <taxon>Acari</taxon>
        <taxon>Parasitiformes</taxon>
        <taxon>Ixodida</taxon>
        <taxon>Ixodoidea</taxon>
        <taxon>Ixodidae</taxon>
        <taxon>Rhipicephalinae</taxon>
        <taxon>Rhipicephalus</taxon>
        <taxon>Rhipicephalus</taxon>
    </lineage>
</organism>
<keyword evidence="4" id="KW-1185">Reference proteome</keyword>
<dbReference type="InterPro" id="IPR000101">
    <property type="entry name" value="GGT_peptidase"/>
</dbReference>
<feature type="region of interest" description="Disordered" evidence="1">
    <location>
        <begin position="1"/>
        <end position="32"/>
    </location>
</feature>
<protein>
    <recommendedName>
        <fullName evidence="5">Gamma-glutamyltransferase</fullName>
    </recommendedName>
</protein>
<reference evidence="3" key="2">
    <citation type="submission" date="2021-09" db="EMBL/GenBank/DDBJ databases">
        <authorList>
            <person name="Jia N."/>
            <person name="Wang J."/>
            <person name="Shi W."/>
            <person name="Du L."/>
            <person name="Sun Y."/>
            <person name="Zhan W."/>
            <person name="Jiang J."/>
            <person name="Wang Q."/>
            <person name="Zhang B."/>
            <person name="Ji P."/>
            <person name="Sakyi L.B."/>
            <person name="Cui X."/>
            <person name="Yuan T."/>
            <person name="Jiang B."/>
            <person name="Yang W."/>
            <person name="Lam T.T.-Y."/>
            <person name="Chang Q."/>
            <person name="Ding S."/>
            <person name="Wang X."/>
            <person name="Zhu J."/>
            <person name="Ruan X."/>
            <person name="Zhao L."/>
            <person name="Wei J."/>
            <person name="Que T."/>
            <person name="Du C."/>
            <person name="Cheng J."/>
            <person name="Dai P."/>
            <person name="Han X."/>
            <person name="Huang E."/>
            <person name="Gao Y."/>
            <person name="Liu J."/>
            <person name="Shao H."/>
            <person name="Ye R."/>
            <person name="Li L."/>
            <person name="Wei W."/>
            <person name="Wang X."/>
            <person name="Wang C."/>
            <person name="Huo Q."/>
            <person name="Li W."/>
            <person name="Guo W."/>
            <person name="Chen H."/>
            <person name="Chen S."/>
            <person name="Zhou L."/>
            <person name="Zhou L."/>
            <person name="Ni X."/>
            <person name="Tian J."/>
            <person name="Zhou Y."/>
            <person name="Sheng Y."/>
            <person name="Liu T."/>
            <person name="Pan Y."/>
            <person name="Xia L."/>
            <person name="Li J."/>
            <person name="Zhao F."/>
            <person name="Cao W."/>
        </authorList>
    </citation>
    <scope>NUCLEOTIDE SEQUENCE</scope>
    <source>
        <strain evidence="3">Rsan-2018</strain>
        <tissue evidence="3">Larvae</tissue>
    </source>
</reference>
<evidence type="ECO:0000313" key="3">
    <source>
        <dbReference type="EMBL" id="KAH7963731.1"/>
    </source>
</evidence>
<reference evidence="3" key="1">
    <citation type="journal article" date="2020" name="Cell">
        <title>Large-Scale Comparative Analyses of Tick Genomes Elucidate Their Genetic Diversity and Vector Capacities.</title>
        <authorList>
            <consortium name="Tick Genome and Microbiome Consortium (TIGMIC)"/>
            <person name="Jia N."/>
            <person name="Wang J."/>
            <person name="Shi W."/>
            <person name="Du L."/>
            <person name="Sun Y."/>
            <person name="Zhan W."/>
            <person name="Jiang J.F."/>
            <person name="Wang Q."/>
            <person name="Zhang B."/>
            <person name="Ji P."/>
            <person name="Bell-Sakyi L."/>
            <person name="Cui X.M."/>
            <person name="Yuan T.T."/>
            <person name="Jiang B.G."/>
            <person name="Yang W.F."/>
            <person name="Lam T.T."/>
            <person name="Chang Q.C."/>
            <person name="Ding S.J."/>
            <person name="Wang X.J."/>
            <person name="Zhu J.G."/>
            <person name="Ruan X.D."/>
            <person name="Zhao L."/>
            <person name="Wei J.T."/>
            <person name="Ye R.Z."/>
            <person name="Que T.C."/>
            <person name="Du C.H."/>
            <person name="Zhou Y.H."/>
            <person name="Cheng J.X."/>
            <person name="Dai P.F."/>
            <person name="Guo W.B."/>
            <person name="Han X.H."/>
            <person name="Huang E.J."/>
            <person name="Li L.F."/>
            <person name="Wei W."/>
            <person name="Gao Y.C."/>
            <person name="Liu J.Z."/>
            <person name="Shao H.Z."/>
            <person name="Wang X."/>
            <person name="Wang C.C."/>
            <person name="Yang T.C."/>
            <person name="Huo Q.B."/>
            <person name="Li W."/>
            <person name="Chen H.Y."/>
            <person name="Chen S.E."/>
            <person name="Zhou L.G."/>
            <person name="Ni X.B."/>
            <person name="Tian J.H."/>
            <person name="Sheng Y."/>
            <person name="Liu T."/>
            <person name="Pan Y.S."/>
            <person name="Xia L.Y."/>
            <person name="Li J."/>
            <person name="Zhao F."/>
            <person name="Cao W.C."/>
        </authorList>
    </citation>
    <scope>NUCLEOTIDE SEQUENCE</scope>
    <source>
        <strain evidence="3">Rsan-2018</strain>
    </source>
</reference>
<proteinExistence type="predicted"/>
<evidence type="ECO:0000256" key="2">
    <source>
        <dbReference type="SAM" id="Phobius"/>
    </source>
</evidence>
<evidence type="ECO:0008006" key="5">
    <source>
        <dbReference type="Google" id="ProtNLM"/>
    </source>
</evidence>
<feature type="transmembrane region" description="Helical" evidence="2">
    <location>
        <begin position="42"/>
        <end position="64"/>
    </location>
</feature>